<dbReference type="Gene3D" id="3.40.50.12780">
    <property type="entry name" value="N-terminal domain of ligase-like"/>
    <property type="match status" value="1"/>
</dbReference>
<keyword evidence="2" id="KW-0436">Ligase</keyword>
<dbReference type="PANTHER" id="PTHR43201:SF5">
    <property type="entry name" value="MEDIUM-CHAIN ACYL-COA LIGASE ACSF2, MITOCHONDRIAL"/>
    <property type="match status" value="1"/>
</dbReference>
<evidence type="ECO:0000259" key="3">
    <source>
        <dbReference type="Pfam" id="PF00501"/>
    </source>
</evidence>
<name>A0ABT7U2J5_9BACE</name>
<dbReference type="EMBL" id="JAUDCF010000002">
    <property type="protein sequence ID" value="MDM8144724.1"/>
    <property type="molecule type" value="Genomic_DNA"/>
</dbReference>
<dbReference type="Proteomes" id="UP001228403">
    <property type="component" value="Unassembled WGS sequence"/>
</dbReference>
<organism evidence="4 5">
    <name type="scientific">Bacteroides eggerthii</name>
    <dbReference type="NCBI Taxonomy" id="28111"/>
    <lineage>
        <taxon>Bacteria</taxon>
        <taxon>Pseudomonadati</taxon>
        <taxon>Bacteroidota</taxon>
        <taxon>Bacteroidia</taxon>
        <taxon>Bacteroidales</taxon>
        <taxon>Bacteroidaceae</taxon>
        <taxon>Bacteroides</taxon>
    </lineage>
</organism>
<dbReference type="PANTHER" id="PTHR43201">
    <property type="entry name" value="ACYL-COA SYNTHETASE"/>
    <property type="match status" value="1"/>
</dbReference>
<reference evidence="4 5" key="1">
    <citation type="submission" date="2023-06" db="EMBL/GenBank/DDBJ databases">
        <authorList>
            <person name="Zeman M."/>
            <person name="Kubasova T."/>
            <person name="Jahodarova E."/>
            <person name="Nykrynova M."/>
            <person name="Rychlik I."/>
        </authorList>
    </citation>
    <scope>NUCLEOTIDE SEQUENCE [LARGE SCALE GENOMIC DNA]</scope>
    <source>
        <strain evidence="4 5">ET4</strain>
    </source>
</reference>
<gene>
    <name evidence="4" type="ORF">QUW02_02070</name>
</gene>
<dbReference type="InterPro" id="IPR042099">
    <property type="entry name" value="ANL_N_sf"/>
</dbReference>
<reference evidence="5" key="2">
    <citation type="submission" date="2023-07" db="EMBL/GenBank/DDBJ databases">
        <title>Identification and characterization of horizontal gene transfer across gut microbiota members of farm animals based on homology search.</title>
        <authorList>
            <person name="Schwarzerova J."/>
            <person name="Nykrynova M."/>
            <person name="Jureckova K."/>
            <person name="Cejkova D."/>
            <person name="Rychlik I."/>
        </authorList>
    </citation>
    <scope>NUCLEOTIDE SEQUENCE [LARGE SCALE GENOMIC DNA]</scope>
    <source>
        <strain evidence="5">ET4</strain>
    </source>
</reference>
<dbReference type="Pfam" id="PF00501">
    <property type="entry name" value="AMP-binding"/>
    <property type="match status" value="1"/>
</dbReference>
<protein>
    <submittedName>
        <fullName evidence="4">AMP-binding protein</fullName>
    </submittedName>
</protein>
<accession>A0ABT7U2J5</accession>
<evidence type="ECO:0000313" key="4">
    <source>
        <dbReference type="EMBL" id="MDM8144724.1"/>
    </source>
</evidence>
<keyword evidence="5" id="KW-1185">Reference proteome</keyword>
<dbReference type="SUPFAM" id="SSF56801">
    <property type="entry name" value="Acetyl-CoA synthetase-like"/>
    <property type="match status" value="1"/>
</dbReference>
<feature type="domain" description="AMP-dependent synthetase/ligase" evidence="3">
    <location>
        <begin position="63"/>
        <end position="226"/>
    </location>
</feature>
<dbReference type="InterPro" id="IPR000873">
    <property type="entry name" value="AMP-dep_synth/lig_dom"/>
</dbReference>
<sequence length="376" mass="41649">MMDRSFQCDIRKQVLCVSDRCFDTSSLPELLELKNQTPEGIYRDLYTFLYAWFSEGETMKVQTSGSTGVPKVMEVSKRAMMNSACRTCRFLGLQEGDSLLLSMNLKYIGAQMMVVRALVGGLRLLLQEPCAHPLAAVQERIDFLSMVPMQLASSLQREAERNVLQVAKVVIVGGGAVDSQLEEQLQVLPCRVYSTYGMTETLSHIAMRPLNGPEHSDRYYPLPGVALSLSARDTLVIEVPDVCTGKLETNDCVTLYPDGSFVVRGRVDNVINSGGVKIQIEEDERLLQGFLSFPFAITAVPDSFYGEKVVLLAERPKSSEKETNGLLAVCKDALPRYHAPRDIVFVLSLPRTENGKIDRKGCRNAALRGLEIKKGG</sequence>
<comment type="caution">
    <text evidence="4">The sequence shown here is derived from an EMBL/GenBank/DDBJ whole genome shotgun (WGS) entry which is preliminary data.</text>
</comment>
<evidence type="ECO:0000256" key="1">
    <source>
        <dbReference type="ARBA" id="ARBA00006432"/>
    </source>
</evidence>
<dbReference type="InterPro" id="IPR045851">
    <property type="entry name" value="AMP-bd_C_sf"/>
</dbReference>
<evidence type="ECO:0000256" key="2">
    <source>
        <dbReference type="ARBA" id="ARBA00022598"/>
    </source>
</evidence>
<dbReference type="Gene3D" id="3.30.300.30">
    <property type="match status" value="1"/>
</dbReference>
<proteinExistence type="inferred from homology"/>
<comment type="similarity">
    <text evidence="1">Belongs to the ATP-dependent AMP-binding enzyme family.</text>
</comment>
<evidence type="ECO:0000313" key="5">
    <source>
        <dbReference type="Proteomes" id="UP001228403"/>
    </source>
</evidence>